<dbReference type="RefSeq" id="WP_063324437.1">
    <property type="nucleotide sequence ID" value="NZ_CP015225.1"/>
</dbReference>
<organism evidence="1 2">
    <name type="scientific">Pseudomonas fluorescens</name>
    <dbReference type="NCBI Taxonomy" id="294"/>
    <lineage>
        <taxon>Bacteria</taxon>
        <taxon>Pseudomonadati</taxon>
        <taxon>Pseudomonadota</taxon>
        <taxon>Gammaproteobacteria</taxon>
        <taxon>Pseudomonadales</taxon>
        <taxon>Pseudomonadaceae</taxon>
        <taxon>Pseudomonas</taxon>
    </lineage>
</organism>
<accession>A0A160A582</accession>
<proteinExistence type="predicted"/>
<dbReference type="EMBL" id="CP015225">
    <property type="protein sequence ID" value="AMZ74472.1"/>
    <property type="molecule type" value="Genomic_DNA"/>
</dbReference>
<sequence>MNTKLFSSYSEKLLALKNTRVDFAVQVLLGRYLEALGVNPFSSYLNTLADFPNPEVGSSETLFDEALAWVEKQRVPIYKQGVSNVFNKRYSFAVEDRVRTLDLIAFEKIVSDIVTQLTEKPAMDLSWRSIKPLSVEDVHGALKLHLPGVDLDKVYVTGFVTHGAGERVVSSSEPLIDYLLGHFDNNEIPYHSKGDHQAIYMVPFSGDDRHLHPRLAPAHLNDLMIKIVPDFLG</sequence>
<reference evidence="1 2" key="2">
    <citation type="journal article" date="2018" name="Nature">
        <title>Mutant phenotypes for thousands of bacterial genes of unknown function.</title>
        <authorList>
            <person name="Price M.N."/>
            <person name="Wetmore K.M."/>
            <person name="Waters R.J."/>
            <person name="Callaghan M."/>
            <person name="Ray J."/>
            <person name="Liu H."/>
            <person name="Kuehl J.V."/>
            <person name="Melnyk R.A."/>
            <person name="Lamson J.S."/>
            <person name="Suh Y."/>
            <person name="Carlson H.K."/>
            <person name="Esquivel Z."/>
            <person name="Sadeeshkumar H."/>
            <person name="Chakraborty R."/>
            <person name="Zane G.M."/>
            <person name="Rubin B.E."/>
            <person name="Wall J.D."/>
            <person name="Visel A."/>
            <person name="Bristow J."/>
            <person name="Blow M.J."/>
            <person name="Arkin A.P."/>
            <person name="Deutschbauer A.M."/>
        </authorList>
    </citation>
    <scope>NUCLEOTIDE SEQUENCE [LARGE SCALE GENOMIC DNA]</scope>
    <source>
        <strain evidence="1 2">FW300-N2E2</strain>
    </source>
</reference>
<evidence type="ECO:0000313" key="2">
    <source>
        <dbReference type="Proteomes" id="UP000076083"/>
    </source>
</evidence>
<name>A0A160A582_PSEFL</name>
<reference evidence="2" key="1">
    <citation type="submission" date="2016-04" db="EMBL/GenBank/DDBJ databases">
        <authorList>
            <person name="Ray J."/>
            <person name="Price M."/>
            <person name="Deutschbauer A."/>
        </authorList>
    </citation>
    <scope>NUCLEOTIDE SEQUENCE [LARGE SCALE GENOMIC DNA]</scope>
    <source>
        <strain evidence="2">FW300-N2E2</strain>
    </source>
</reference>
<dbReference type="Proteomes" id="UP000076083">
    <property type="component" value="Chromosome"/>
</dbReference>
<protein>
    <submittedName>
        <fullName evidence="1">Uncharacterized protein</fullName>
    </submittedName>
</protein>
<gene>
    <name evidence="1" type="ORF">TK06_26390</name>
</gene>
<dbReference type="AlphaFoldDB" id="A0A160A582"/>
<evidence type="ECO:0000313" key="1">
    <source>
        <dbReference type="EMBL" id="AMZ74472.1"/>
    </source>
</evidence>